<dbReference type="NCBIfam" id="TIGR00649">
    <property type="entry name" value="MG423"/>
    <property type="match status" value="1"/>
</dbReference>
<keyword evidence="4 14" id="KW-0479">Metal-binding</keyword>
<feature type="domain" description="Metallo-beta-lactamase" evidence="15">
    <location>
        <begin position="23"/>
        <end position="219"/>
    </location>
</feature>
<comment type="similarity">
    <text evidence="13 14">Belongs to the metallo-beta-lactamase superfamily. RNA-metabolizing metallo-beta-lactamase-like family. Bacterial RNase J subfamily.</text>
</comment>
<evidence type="ECO:0000313" key="16">
    <source>
        <dbReference type="EMBL" id="MDR6244657.1"/>
    </source>
</evidence>
<comment type="catalytic activity">
    <reaction evidence="10">
        <text>3',5'-cyclic CMP + H2O = CMP + H(+)</text>
        <dbReference type="Rhea" id="RHEA:72675"/>
        <dbReference type="ChEBI" id="CHEBI:15377"/>
        <dbReference type="ChEBI" id="CHEBI:15378"/>
        <dbReference type="ChEBI" id="CHEBI:58003"/>
        <dbReference type="ChEBI" id="CHEBI:60377"/>
    </reaction>
    <physiologicalReaction direction="left-to-right" evidence="10">
        <dbReference type="Rhea" id="RHEA:72676"/>
    </physiologicalReaction>
</comment>
<comment type="function">
    <text evidence="11">Counteracts the endogenous Pycsar antiviral defense system. Phosphodiesterase that enables metal-dependent hydrolysis of host cyclic nucleotide Pycsar defense signals such as cCMP and cUMP.</text>
</comment>
<dbReference type="InterPro" id="IPR030854">
    <property type="entry name" value="RNase_J_bac"/>
</dbReference>
<keyword evidence="6 13" id="KW-0378">Hydrolase</keyword>
<reference evidence="16 17" key="1">
    <citation type="submission" date="2023-07" db="EMBL/GenBank/DDBJ databases">
        <title>Genomic Encyclopedia of Type Strains, Phase IV (KMG-IV): sequencing the most valuable type-strain genomes for metagenomic binning, comparative biology and taxonomic classification.</title>
        <authorList>
            <person name="Goeker M."/>
        </authorList>
    </citation>
    <scope>NUCLEOTIDE SEQUENCE [LARGE SCALE GENOMIC DNA]</scope>
    <source>
        <strain evidence="16 17">DSM 22170</strain>
    </source>
</reference>
<comment type="caution">
    <text evidence="16">The sequence shown here is derived from an EMBL/GenBank/DDBJ whole genome shotgun (WGS) entry which is preliminary data.</text>
</comment>
<comment type="subunit">
    <text evidence="13">Homodimer, may be a subunit of the RNA degradosome.</text>
</comment>
<keyword evidence="1 13" id="KW-0963">Cytoplasm</keyword>
<dbReference type="EMBL" id="JAVDQH010000009">
    <property type="protein sequence ID" value="MDR6244657.1"/>
    <property type="molecule type" value="Genomic_DNA"/>
</dbReference>
<evidence type="ECO:0000313" key="17">
    <source>
        <dbReference type="Proteomes" id="UP001185028"/>
    </source>
</evidence>
<dbReference type="Gene3D" id="3.40.50.10710">
    <property type="entry name" value="Metallo-hydrolase/oxidoreductase"/>
    <property type="match status" value="1"/>
</dbReference>
<evidence type="ECO:0000256" key="7">
    <source>
        <dbReference type="ARBA" id="ARBA00022833"/>
    </source>
</evidence>
<protein>
    <recommendedName>
        <fullName evidence="13 14">Ribonuclease J</fullName>
        <shortName evidence="13">RNase J</shortName>
        <ecNumber evidence="13 14">3.1.-.-</ecNumber>
    </recommendedName>
</protein>
<proteinExistence type="inferred from homology"/>
<evidence type="ECO:0000256" key="10">
    <source>
        <dbReference type="ARBA" id="ARBA00034221"/>
    </source>
</evidence>
<dbReference type="SUPFAM" id="SSF56281">
    <property type="entry name" value="Metallo-hydrolase/oxidoreductase"/>
    <property type="match status" value="1"/>
</dbReference>
<keyword evidence="8 13" id="KW-0269">Exonuclease</keyword>
<evidence type="ECO:0000256" key="9">
    <source>
        <dbReference type="ARBA" id="ARBA00022884"/>
    </source>
</evidence>
<evidence type="ECO:0000256" key="14">
    <source>
        <dbReference type="PIRNR" id="PIRNR004803"/>
    </source>
</evidence>
<dbReference type="Pfam" id="PF17770">
    <property type="entry name" value="RNase_J_C"/>
    <property type="match status" value="1"/>
</dbReference>
<evidence type="ECO:0000256" key="13">
    <source>
        <dbReference type="HAMAP-Rule" id="MF_01491"/>
    </source>
</evidence>
<dbReference type="EC" id="3.1.-.-" evidence="13 14"/>
<dbReference type="InterPro" id="IPR055132">
    <property type="entry name" value="RNase_J_b_CASP"/>
</dbReference>
<dbReference type="Gene3D" id="3.60.15.10">
    <property type="entry name" value="Ribonuclease Z/Hydroxyacylglutathione hydrolase-like"/>
    <property type="match status" value="1"/>
</dbReference>
<keyword evidence="17" id="KW-1185">Reference proteome</keyword>
<dbReference type="Pfam" id="PF07521">
    <property type="entry name" value="RMMBL"/>
    <property type="match status" value="1"/>
</dbReference>
<evidence type="ECO:0000256" key="12">
    <source>
        <dbReference type="ARBA" id="ARBA00048505"/>
    </source>
</evidence>
<keyword evidence="9 13" id="KW-0694">RNA-binding</keyword>
<feature type="binding site" evidence="13">
    <location>
        <begin position="369"/>
        <end position="373"/>
    </location>
    <ligand>
        <name>substrate</name>
    </ligand>
</feature>
<dbReference type="HAMAP" id="MF_01491">
    <property type="entry name" value="RNase_J_bact"/>
    <property type="match status" value="1"/>
</dbReference>
<dbReference type="PANTHER" id="PTHR43694:SF4">
    <property type="entry name" value="RIBONUCLEASE J 2"/>
    <property type="match status" value="1"/>
</dbReference>
<dbReference type="SMART" id="SM00849">
    <property type="entry name" value="Lactamase_B"/>
    <property type="match status" value="1"/>
</dbReference>
<organism evidence="16 17">
    <name type="scientific">Paenibacillus hunanensis</name>
    <dbReference type="NCBI Taxonomy" id="539262"/>
    <lineage>
        <taxon>Bacteria</taxon>
        <taxon>Bacillati</taxon>
        <taxon>Bacillota</taxon>
        <taxon>Bacilli</taxon>
        <taxon>Bacillales</taxon>
        <taxon>Paenibacillaceae</taxon>
        <taxon>Paenibacillus</taxon>
    </lineage>
</organism>
<keyword evidence="2 13" id="KW-0698">rRNA processing</keyword>
<evidence type="ECO:0000256" key="6">
    <source>
        <dbReference type="ARBA" id="ARBA00022801"/>
    </source>
</evidence>
<comment type="function">
    <text evidence="13">An RNase that has 5'-3' exonuclease and possibly endonuclease activity. Involved in maturation of rRNA and in some organisms also mRNA maturation and/or decay.</text>
</comment>
<name>A0ABU1J107_9BACL</name>
<dbReference type="InterPro" id="IPR004613">
    <property type="entry name" value="RNase_J"/>
</dbReference>
<evidence type="ECO:0000256" key="8">
    <source>
        <dbReference type="ARBA" id="ARBA00022839"/>
    </source>
</evidence>
<dbReference type="InterPro" id="IPR036866">
    <property type="entry name" value="RibonucZ/Hydroxyglut_hydro"/>
</dbReference>
<dbReference type="CDD" id="cd07714">
    <property type="entry name" value="RNaseJ_MBL-fold"/>
    <property type="match status" value="1"/>
</dbReference>
<evidence type="ECO:0000259" key="15">
    <source>
        <dbReference type="SMART" id="SM00849"/>
    </source>
</evidence>
<dbReference type="InterPro" id="IPR001587">
    <property type="entry name" value="RNase_J_CS"/>
</dbReference>
<comment type="cofactor">
    <cofactor evidence="14">
        <name>Zn(2+)</name>
        <dbReference type="ChEBI" id="CHEBI:29105"/>
    </cofactor>
    <text evidence="14">Binds 2 Zn(2+) ions per subunit. It is not clear if Zn(2+) or Mg(2+) is physiologically important.</text>
</comment>
<dbReference type="InterPro" id="IPR011108">
    <property type="entry name" value="RMMBL"/>
</dbReference>
<evidence type="ECO:0000256" key="3">
    <source>
        <dbReference type="ARBA" id="ARBA00022722"/>
    </source>
</evidence>
<dbReference type="Pfam" id="PF00753">
    <property type="entry name" value="Lactamase_B"/>
    <property type="match status" value="1"/>
</dbReference>
<evidence type="ECO:0000256" key="4">
    <source>
        <dbReference type="ARBA" id="ARBA00022723"/>
    </source>
</evidence>
<dbReference type="Gene3D" id="3.10.20.580">
    <property type="match status" value="1"/>
</dbReference>
<accession>A0ABU1J107</accession>
<comment type="subcellular location">
    <subcellularLocation>
        <location evidence="13 14">Cytoplasm</location>
    </subcellularLocation>
</comment>
<keyword evidence="7" id="KW-0862">Zinc</keyword>
<dbReference type="PANTHER" id="PTHR43694">
    <property type="entry name" value="RIBONUCLEASE J"/>
    <property type="match status" value="1"/>
</dbReference>
<keyword evidence="5 13" id="KW-0255">Endonuclease</keyword>
<comment type="catalytic activity">
    <reaction evidence="12">
        <text>3',5'-cyclic UMP + H2O = UMP + H(+)</text>
        <dbReference type="Rhea" id="RHEA:70575"/>
        <dbReference type="ChEBI" id="CHEBI:15377"/>
        <dbReference type="ChEBI" id="CHEBI:15378"/>
        <dbReference type="ChEBI" id="CHEBI:57865"/>
        <dbReference type="ChEBI" id="CHEBI:184387"/>
    </reaction>
    <physiologicalReaction direction="left-to-right" evidence="12">
        <dbReference type="Rhea" id="RHEA:70576"/>
    </physiologicalReaction>
</comment>
<dbReference type="PROSITE" id="PS01292">
    <property type="entry name" value="UPF0036"/>
    <property type="match status" value="1"/>
</dbReference>
<dbReference type="RefSeq" id="WP_188776709.1">
    <property type="nucleotide sequence ID" value="NZ_BMMB01000007.1"/>
</dbReference>
<dbReference type="InterPro" id="IPR042173">
    <property type="entry name" value="RNase_J_2"/>
</dbReference>
<dbReference type="Proteomes" id="UP001185028">
    <property type="component" value="Unassembled WGS sequence"/>
</dbReference>
<dbReference type="Pfam" id="PF22505">
    <property type="entry name" value="RNase_J_b_CASP"/>
    <property type="match status" value="1"/>
</dbReference>
<sequence length="560" mass="61266">MSKKNTNNEKLTIFALGGVGEIGKNMYVIQYANDIVVVDSGLKFPEEDMLGIDMVIPDISYLKENQDKVRGILLTHGHEDHIGGLPYVLKHLNVPIYGTRLTMGLVENKLKEANLLGETKRILIHEDSEVKLGNTITATFFRTNHSIPDSVGVCLATPEGNVVHTGDFKFDHTPVNNEFANLQRMAEIGAKGVLALLSDSTNADRPGYTPSEKTVGVVLEDIFRKSPQRVVVATFASNVHRIQQVVNAAAVTGRKITVIGRSMVNVVSIASDLGYLDIPDGMLIEPEEVNKMAADRVVILSTGSQGEPMSALTRMARSTHRKVDILPGDSVIIAATPVPGNEKYIGRTIDELFRLGANVYYSGANPGVHVSGHGSQEELKLMLNLMKPKFFIPIHGEYRMQRRHAMLGEATGVDPENIFIVDIGDTVEIQNGSARKAGKVTSGNVLIDGLGVGDVGNIVLRDRKLLSQDGIMVVVVTLSKQNGQIVSGPDIISRGFVYVRESEGLLDEANRIVTSTLQRLMSENVNEWASLKTSVKDALGRFLYEQTRRRPMILPIIMEV</sequence>
<dbReference type="InterPro" id="IPR041636">
    <property type="entry name" value="RNase_J_C"/>
</dbReference>
<dbReference type="PIRSF" id="PIRSF004803">
    <property type="entry name" value="RnjA"/>
    <property type="match status" value="1"/>
</dbReference>
<evidence type="ECO:0000256" key="1">
    <source>
        <dbReference type="ARBA" id="ARBA00022490"/>
    </source>
</evidence>
<gene>
    <name evidence="13" type="primary">rnj</name>
    <name evidence="16" type="ORF">JOC58_002554</name>
</gene>
<dbReference type="InterPro" id="IPR001279">
    <property type="entry name" value="Metallo-B-lactamas"/>
</dbReference>
<evidence type="ECO:0000256" key="11">
    <source>
        <dbReference type="ARBA" id="ARBA00034301"/>
    </source>
</evidence>
<dbReference type="GO" id="GO:0016787">
    <property type="term" value="F:hydrolase activity"/>
    <property type="evidence" value="ECO:0007669"/>
    <property type="project" value="UniProtKB-KW"/>
</dbReference>
<evidence type="ECO:0000256" key="2">
    <source>
        <dbReference type="ARBA" id="ARBA00022552"/>
    </source>
</evidence>
<evidence type="ECO:0000256" key="5">
    <source>
        <dbReference type="ARBA" id="ARBA00022759"/>
    </source>
</evidence>
<keyword evidence="3 13" id="KW-0540">Nuclease</keyword>